<reference evidence="2" key="1">
    <citation type="submission" date="2018-02" db="EMBL/GenBank/DDBJ databases">
        <title>Rhizophora mucronata_Transcriptome.</title>
        <authorList>
            <person name="Meera S.P."/>
            <person name="Sreeshan A."/>
            <person name="Augustine A."/>
        </authorList>
    </citation>
    <scope>NUCLEOTIDE SEQUENCE</scope>
    <source>
        <tissue evidence="2">Leaf</tissue>
    </source>
</reference>
<accession>A0A2P2J8C0</accession>
<protein>
    <submittedName>
        <fullName evidence="2">A-kinase anchor protein 17A</fullName>
    </submittedName>
</protein>
<proteinExistence type="predicted"/>
<keyword evidence="2" id="KW-0808">Transferase</keyword>
<organism evidence="2">
    <name type="scientific">Rhizophora mucronata</name>
    <name type="common">Asiatic mangrove</name>
    <dbReference type="NCBI Taxonomy" id="61149"/>
    <lineage>
        <taxon>Eukaryota</taxon>
        <taxon>Viridiplantae</taxon>
        <taxon>Streptophyta</taxon>
        <taxon>Embryophyta</taxon>
        <taxon>Tracheophyta</taxon>
        <taxon>Spermatophyta</taxon>
        <taxon>Magnoliopsida</taxon>
        <taxon>eudicotyledons</taxon>
        <taxon>Gunneridae</taxon>
        <taxon>Pentapetalae</taxon>
        <taxon>rosids</taxon>
        <taxon>fabids</taxon>
        <taxon>Malpighiales</taxon>
        <taxon>Rhizophoraceae</taxon>
        <taxon>Rhizophora</taxon>
    </lineage>
</organism>
<dbReference type="AlphaFoldDB" id="A0A2P2J8C0"/>
<feature type="compositionally biased region" description="Basic and acidic residues" evidence="1">
    <location>
        <begin position="28"/>
        <end position="46"/>
    </location>
</feature>
<feature type="compositionally biased region" description="Polar residues" evidence="1">
    <location>
        <begin position="1"/>
        <end position="11"/>
    </location>
</feature>
<name>A0A2P2J8C0_RHIMU</name>
<sequence>MDGFFQNSRSQTQEKGRTPGVGGRHHIHELPRNDSHFSRHMPDDTRRKKFKVRVKIVKCST</sequence>
<evidence type="ECO:0000256" key="1">
    <source>
        <dbReference type="SAM" id="MobiDB-lite"/>
    </source>
</evidence>
<keyword evidence="2" id="KW-0418">Kinase</keyword>
<feature type="region of interest" description="Disordered" evidence="1">
    <location>
        <begin position="1"/>
        <end position="46"/>
    </location>
</feature>
<dbReference type="GO" id="GO:0016301">
    <property type="term" value="F:kinase activity"/>
    <property type="evidence" value="ECO:0007669"/>
    <property type="project" value="UniProtKB-KW"/>
</dbReference>
<dbReference type="EMBL" id="GGEC01009252">
    <property type="protein sequence ID" value="MBW89735.1"/>
    <property type="molecule type" value="Transcribed_RNA"/>
</dbReference>
<evidence type="ECO:0000313" key="2">
    <source>
        <dbReference type="EMBL" id="MBW89735.1"/>
    </source>
</evidence>